<dbReference type="GO" id="GO:0106073">
    <property type="term" value="F:dolichyl pyrophosphate Glc2Man9GlcNAc2 alpha-1,2-glucosyltransferase activity"/>
    <property type="evidence" value="ECO:0007669"/>
    <property type="project" value="UniProtKB-UniRule"/>
</dbReference>
<feature type="transmembrane region" description="Helical" evidence="14">
    <location>
        <begin position="317"/>
        <end position="337"/>
    </location>
</feature>
<keyword evidence="6 14" id="KW-0328">Glycosyltransferase</keyword>
<keyword evidence="7" id="KW-0808">Transferase</keyword>
<dbReference type="PANTHER" id="PTHR12989">
    <property type="entry name" value="ALPHA-1,2-GLUCOSYLTRANSFERASE ALG10"/>
    <property type="match status" value="1"/>
</dbReference>
<dbReference type="PIRSF" id="PIRSF028810">
    <property type="entry name" value="Alpha1_2_glucosyltferase_Alg10"/>
    <property type="match status" value="1"/>
</dbReference>
<evidence type="ECO:0000256" key="15">
    <source>
        <dbReference type="SAM" id="SignalP"/>
    </source>
</evidence>
<reference evidence="16" key="1">
    <citation type="journal article" date="2011" name="PLoS Biol.">
        <title>Gene gain and loss during evolution of obligate parasitism in the white rust pathogen of Arabidopsis thaliana.</title>
        <authorList>
            <person name="Kemen E."/>
            <person name="Gardiner A."/>
            <person name="Schultz-Larsen T."/>
            <person name="Kemen A.C."/>
            <person name="Balmuth A.L."/>
            <person name="Robert-Seilaniantz A."/>
            <person name="Bailey K."/>
            <person name="Holub E."/>
            <person name="Studholme D.J."/>
            <person name="Maclean D."/>
            <person name="Jones J.D."/>
        </authorList>
    </citation>
    <scope>NUCLEOTIDE SEQUENCE</scope>
</reference>
<name>F0WNL1_9STRA</name>
<dbReference type="HOGENOM" id="CLU_017053_1_0_1"/>
<feature type="transmembrane region" description="Helical" evidence="14">
    <location>
        <begin position="231"/>
        <end position="254"/>
    </location>
</feature>
<evidence type="ECO:0000313" key="16">
    <source>
        <dbReference type="EMBL" id="CCA22902.1"/>
    </source>
</evidence>
<feature type="signal peptide" evidence="15">
    <location>
        <begin position="1"/>
        <end position="20"/>
    </location>
</feature>
<evidence type="ECO:0000256" key="4">
    <source>
        <dbReference type="ARBA" id="ARBA00011967"/>
    </source>
</evidence>
<evidence type="ECO:0000256" key="6">
    <source>
        <dbReference type="ARBA" id="ARBA00022676"/>
    </source>
</evidence>
<dbReference type="PANTHER" id="PTHR12989:SF10">
    <property type="entry name" value="DOL-P-GLC:GLC(2)MAN(9)GLCNAC(2)-PP-DOL ALPHA-1,2-GLUCOSYLTRANSFERASE-RELATED"/>
    <property type="match status" value="1"/>
</dbReference>
<evidence type="ECO:0000256" key="2">
    <source>
        <dbReference type="ARBA" id="ARBA00004922"/>
    </source>
</evidence>
<dbReference type="EC" id="2.4.1.256" evidence="4 14"/>
<evidence type="ECO:0000256" key="11">
    <source>
        <dbReference type="ARBA" id="ARBA00023136"/>
    </source>
</evidence>
<dbReference type="GO" id="GO:0006488">
    <property type="term" value="P:dolichol-linked oligosaccharide biosynthetic process"/>
    <property type="evidence" value="ECO:0007669"/>
    <property type="project" value="UniProtKB-UniRule"/>
</dbReference>
<comment type="similarity">
    <text evidence="3 14">Belongs to the ALG10 glucosyltransferase family.</text>
</comment>
<feature type="transmembrane region" description="Helical" evidence="14">
    <location>
        <begin position="62"/>
        <end position="81"/>
    </location>
</feature>
<feature type="transmembrane region" description="Helical" evidence="14">
    <location>
        <begin position="167"/>
        <end position="184"/>
    </location>
</feature>
<dbReference type="GO" id="GO:0005789">
    <property type="term" value="C:endoplasmic reticulum membrane"/>
    <property type="evidence" value="ECO:0007669"/>
    <property type="project" value="UniProtKB-SubCell"/>
</dbReference>
<protein>
    <recommendedName>
        <fullName evidence="5 14">Dol-P-Glc:Glc(2)Man(9)GlcNAc(2)-PP-Dol alpha-1,2-glucosyltransferase</fullName>
        <ecNumber evidence="4 14">2.4.1.256</ecNumber>
    </recommendedName>
</protein>
<evidence type="ECO:0000256" key="3">
    <source>
        <dbReference type="ARBA" id="ARBA00010600"/>
    </source>
</evidence>
<evidence type="ECO:0000256" key="13">
    <source>
        <dbReference type="ARBA" id="ARBA00048064"/>
    </source>
</evidence>
<evidence type="ECO:0000256" key="10">
    <source>
        <dbReference type="ARBA" id="ARBA00022989"/>
    </source>
</evidence>
<dbReference type="AlphaFoldDB" id="F0WNL1"/>
<evidence type="ECO:0000256" key="9">
    <source>
        <dbReference type="ARBA" id="ARBA00022824"/>
    </source>
</evidence>
<feature type="transmembrane region" description="Helical" evidence="14">
    <location>
        <begin position="432"/>
        <end position="453"/>
    </location>
</feature>
<keyword evidence="9" id="KW-0256">Endoplasmic reticulum</keyword>
<evidence type="ECO:0000256" key="12">
    <source>
        <dbReference type="ARBA" id="ARBA00044727"/>
    </source>
</evidence>
<comment type="subcellular location">
    <subcellularLocation>
        <location evidence="1">Endoplasmic reticulum membrane</location>
        <topology evidence="1">Multi-pass membrane protein</topology>
    </subcellularLocation>
</comment>
<keyword evidence="8 14" id="KW-0812">Transmembrane</keyword>
<proteinExistence type="inferred from homology"/>
<evidence type="ECO:0000256" key="5">
    <source>
        <dbReference type="ARBA" id="ARBA00018512"/>
    </source>
</evidence>
<organism evidence="16">
    <name type="scientific">Albugo laibachii Nc14</name>
    <dbReference type="NCBI Taxonomy" id="890382"/>
    <lineage>
        <taxon>Eukaryota</taxon>
        <taxon>Sar</taxon>
        <taxon>Stramenopiles</taxon>
        <taxon>Oomycota</taxon>
        <taxon>Peronosporomycetes</taxon>
        <taxon>Albuginales</taxon>
        <taxon>Albuginaceae</taxon>
        <taxon>Albugo</taxon>
    </lineage>
</organism>
<evidence type="ECO:0000256" key="7">
    <source>
        <dbReference type="ARBA" id="ARBA00022679"/>
    </source>
</evidence>
<evidence type="ECO:0000256" key="1">
    <source>
        <dbReference type="ARBA" id="ARBA00004477"/>
    </source>
</evidence>
<dbReference type="Pfam" id="PF04922">
    <property type="entry name" value="DIE2_ALG10"/>
    <property type="match status" value="1"/>
</dbReference>
<comment type="catalytic activity">
    <reaction evidence="13">
        <text>an alpha-D-Glc-(1-&gt;3)-alpha-D-Glc-(1-&gt;3)-alpha-D-Man-(1-&gt;2)-alpha-D-Man-(1-&gt;2)-alpha-D-Man-(1-&gt;3)-[alpha-D-Man-(1-&gt;2)-alpha-D-Man-(1-&gt;3)-[alpha-D-Man-(1-&gt;2)-alpha-D-Man-(1-&gt;6)]-alpha-D-Man-(1-&gt;6)]-beta-D-Man-(1-&gt;4)-beta-D-GlcNAc-(1-&gt;4)-alpha-D-GlcNAc-diphospho-di-trans,poly-cis-dolichol + a di-trans,poly-cis-dolichyl beta-D-glucosyl phosphate = a alpha-D-Glc-(1-&gt;2)-alpha-D-Glc-(1-&gt;3)-alpha-D-Glc-(1-&gt;3)-alpha-D-Man-(1-&gt;2)-alpha-D-Man-(1-&gt;2)-alpha-D-Man-(1-&gt;3)-[alpha-D-Man-(1-&gt;2)-alpha-D-Man-(1-&gt;3)-[alpha-D-Man-(1-&gt;2)-alpha-D-Man-(1-&gt;6)]-alpha-D-Man-(1-&gt;6)]-beta-D-Man-(1-&gt;4)-beta-D-GlcNAc-(1-&gt;4)-alpha-D-GlcNAc-diphospho-di-trans,poly-cis-dolichol + a di-trans,poly-cis-dolichyl phosphate + H(+)</text>
        <dbReference type="Rhea" id="RHEA:29543"/>
        <dbReference type="Rhea" id="RHEA-COMP:19498"/>
        <dbReference type="Rhea" id="RHEA-COMP:19502"/>
        <dbReference type="Rhea" id="RHEA-COMP:19512"/>
        <dbReference type="Rhea" id="RHEA-COMP:19522"/>
        <dbReference type="ChEBI" id="CHEBI:15378"/>
        <dbReference type="ChEBI" id="CHEBI:57525"/>
        <dbReference type="ChEBI" id="CHEBI:57683"/>
        <dbReference type="ChEBI" id="CHEBI:132522"/>
        <dbReference type="ChEBI" id="CHEBI:132523"/>
        <dbReference type="EC" id="2.4.1.256"/>
    </reaction>
    <physiologicalReaction direction="left-to-right" evidence="13">
        <dbReference type="Rhea" id="RHEA:29544"/>
    </physiologicalReaction>
</comment>
<dbReference type="EMBL" id="FR824217">
    <property type="protein sequence ID" value="CCA22902.1"/>
    <property type="molecule type" value="Genomic_DNA"/>
</dbReference>
<accession>F0WNL1</accession>
<keyword evidence="15" id="KW-0732">Signal</keyword>
<feature type="transmembrane region" description="Helical" evidence="14">
    <location>
        <begin position="387"/>
        <end position="404"/>
    </location>
</feature>
<comment type="function">
    <text evidence="12">Dol-P-Glc:Glc(2)Man(9)GlcNAc(2)-PP-Dol alpha-1,2-glucosyltransferase that operates in the biosynthetic pathway of dolichol-linked oligosaccharides, the glycan precursors employed in protein asparagine (N)-glycosylation. The assembly of dolichol-linked oligosaccharides begins on the cytosolic side of the endoplasmic reticulum membrane and finishes in its lumen. The sequential addition of sugars to dolichol pyrophosphate produces dolichol-linked oligosaccharides containing fourteen sugars, including two GlcNAcs, nine mannoses and three glucoses. Once assembled, the oligosaccharide is transferred from the lipid to nascent proteins by oligosaccharyltransferases. In the lumen of the endoplasmic reticulum, adds the third and last glucose residue from dolichyl phosphate glucose (Dol-P-Glc) onto the lipid-linked oligosaccharide intermediate Glc(2)Man(9)GlcNAc(2)-PP-Dol to produce Glc(3)Man(9)GlcNAc(2)-PP-Dol.</text>
</comment>
<sequence length="463" mass="53309">MTRPILGFAVGIAFLYAVIAQLVNQIVDQPYMDEIFHFDQTRAYCVGNFAYWNTKITTFPGLYYFATLFAYISSALNVFRIDDVCSLTNFRHTNLWFAVALASLLPRLRLLCAPSEQHVLLHSAVLLTFPVLFFCTFLFYTEVGSMYFVLLMYYLAECVDFEKQKRAGFTFLPSALCGALAVFFRQNNIIWVGFVAGTTLVRFLEAEHASFIYSSSDAVLSRAIRVAHAEIFSLLIYLWPFAGVIICFIVFVLQNGSIVLGDKSNHEMSFHAAQLLYFTFAIASGFSTSLFLSGHLYQFWCFISNQCSTRTKIYRTTAILSIALIVIAYCSPVHPFMLADNRHYTFYIWRKFFRRYSMAKFAPLPVYTYFGWFGFRELGNTRSPLWILVYFVAVCLSLIPSPLVEPRYYIVPAIVFHVNTAKQRKQQMYSTLVLYSAINLVTMIVFLQYPFLWVDGSTGRFMW</sequence>
<keyword evidence="11 14" id="KW-0472">Membrane</keyword>
<keyword evidence="10 14" id="KW-1133">Transmembrane helix</keyword>
<comment type="caution">
    <text evidence="14">Lacks conserved residue(s) required for the propagation of feature annotation.</text>
</comment>
<feature type="chain" id="PRO_5003259543" description="Dol-P-Glc:Glc(2)Man(9)GlcNAc(2)-PP-Dol alpha-1,2-glucosyltransferase" evidence="15">
    <location>
        <begin position="21"/>
        <end position="463"/>
    </location>
</feature>
<feature type="transmembrane region" description="Helical" evidence="14">
    <location>
        <begin position="275"/>
        <end position="297"/>
    </location>
</feature>
<reference evidence="16" key="2">
    <citation type="submission" date="2011-02" db="EMBL/GenBank/DDBJ databases">
        <authorList>
            <person name="MacLean D."/>
        </authorList>
    </citation>
    <scope>NUCLEOTIDE SEQUENCE</scope>
</reference>
<dbReference type="InterPro" id="IPR016900">
    <property type="entry name" value="Alg10"/>
</dbReference>
<evidence type="ECO:0000256" key="8">
    <source>
        <dbReference type="ARBA" id="ARBA00022692"/>
    </source>
</evidence>
<evidence type="ECO:0000256" key="14">
    <source>
        <dbReference type="PIRNR" id="PIRNR028810"/>
    </source>
</evidence>
<comment type="pathway">
    <text evidence="2">Protein modification; protein glycosylation.</text>
</comment>
<gene>
    <name evidence="16" type="primary">AlNc14C172G8034</name>
    <name evidence="16" type="ORF">ALNC14_090450</name>
</gene>